<evidence type="ECO:0000313" key="3">
    <source>
        <dbReference type="EMBL" id="RFA13863.1"/>
    </source>
</evidence>
<gene>
    <name evidence="3" type="ORF">B7R22_11450</name>
</gene>
<reference evidence="3 4" key="1">
    <citation type="submission" date="2017-04" db="EMBL/GenBank/DDBJ databases">
        <title>Comparative genome analysis of Subtercola boreus.</title>
        <authorList>
            <person name="Cho Y.-J."/>
            <person name="Cho A."/>
            <person name="Kim O.-S."/>
            <person name="Lee J.-I."/>
        </authorList>
    </citation>
    <scope>NUCLEOTIDE SEQUENCE [LARGE SCALE GENOMIC DNA]</scope>
    <source>
        <strain evidence="3 4">P27479</strain>
    </source>
</reference>
<name>A0A3E0VX12_9MICO</name>
<comment type="caution">
    <text evidence="3">The sequence shown here is derived from an EMBL/GenBank/DDBJ whole genome shotgun (WGS) entry which is preliminary data.</text>
</comment>
<keyword evidence="2" id="KW-1133">Transmembrane helix</keyword>
<evidence type="ECO:0000256" key="2">
    <source>
        <dbReference type="SAM" id="Phobius"/>
    </source>
</evidence>
<feature type="region of interest" description="Disordered" evidence="1">
    <location>
        <begin position="207"/>
        <end position="237"/>
    </location>
</feature>
<dbReference type="Proteomes" id="UP000256541">
    <property type="component" value="Unassembled WGS sequence"/>
</dbReference>
<dbReference type="EMBL" id="NBXB01000030">
    <property type="protein sequence ID" value="RFA13863.1"/>
    <property type="molecule type" value="Genomic_DNA"/>
</dbReference>
<evidence type="ECO:0000313" key="4">
    <source>
        <dbReference type="Proteomes" id="UP000256541"/>
    </source>
</evidence>
<feature type="transmembrane region" description="Helical" evidence="2">
    <location>
        <begin position="73"/>
        <end position="98"/>
    </location>
</feature>
<organism evidence="3 4">
    <name type="scientific">Subtercola boreus</name>
    <dbReference type="NCBI Taxonomy" id="120213"/>
    <lineage>
        <taxon>Bacteria</taxon>
        <taxon>Bacillati</taxon>
        <taxon>Actinomycetota</taxon>
        <taxon>Actinomycetes</taxon>
        <taxon>Micrococcales</taxon>
        <taxon>Microbacteriaceae</taxon>
        <taxon>Subtercola</taxon>
    </lineage>
</organism>
<sequence length="237" mass="24750">MIVSSIVSVGAVVYSHLVRVLYTLQISDAPFLTAIPLALIAPFETAAALSVIGGAVALTFWLIYVITSRRRRLIPLFVALGLAAAAIVNGVVVVPVLVRESGVRPLTSSGESAPGVSLDQLFNVPQSNGDLPAAGLPTDIVVSTVRRLGGLTEFGQAATYGALSPSGQVCLLVYDELGAYAETCRSVAETTTTGIEVKLSGSFRLDDPDNRAKNSTQSNATVTWNPDRGLGVDLVPQ</sequence>
<evidence type="ECO:0000256" key="1">
    <source>
        <dbReference type="SAM" id="MobiDB-lite"/>
    </source>
</evidence>
<proteinExistence type="predicted"/>
<protein>
    <submittedName>
        <fullName evidence="3">Uncharacterized protein</fullName>
    </submittedName>
</protein>
<accession>A0A3E0VX12</accession>
<keyword evidence="2" id="KW-0472">Membrane</keyword>
<keyword evidence="2" id="KW-0812">Transmembrane</keyword>
<feature type="transmembrane region" description="Helical" evidence="2">
    <location>
        <begin position="46"/>
        <end position="66"/>
    </location>
</feature>
<feature type="compositionally biased region" description="Polar residues" evidence="1">
    <location>
        <begin position="213"/>
        <end position="224"/>
    </location>
</feature>
<dbReference type="AlphaFoldDB" id="A0A3E0VX12"/>